<gene>
    <name evidence="2" type="ORF">QM481_19465</name>
</gene>
<name>A0ABT6Z6J7_9BACT</name>
<accession>A0ABT6Z6J7</accession>
<keyword evidence="3" id="KW-1185">Reference proteome</keyword>
<dbReference type="EMBL" id="JASHIE010000014">
    <property type="protein sequence ID" value="MDI9876725.1"/>
    <property type="molecule type" value="Genomic_DNA"/>
</dbReference>
<protein>
    <submittedName>
        <fullName evidence="2">Transposase</fullName>
    </submittedName>
</protein>
<dbReference type="Proteomes" id="UP001225761">
    <property type="component" value="Unassembled WGS sequence"/>
</dbReference>
<sequence>MVGAPSWLPPQGYFGLMFLKHYLKLSDEKLLERFNTDWAIQMFCGTLLPDNKMIKDNSFVSRVRGYLGKYVDFKEFQHKIIENWQDEIPDKNILLEDATCYEVYIRFPTDVKLIWESCEWLWAKQIPAICKLNRLKEPRSKFKDQRKKHLTYSKLRKKSHQKTKARKRASLRLLLKGITEFQQILNQTKAVNLSSQDAQIFKTIKVVYQQQKHHLDNPKAKISDRIVSIYKPYIRPIVRGKENKPVEFGIKVHKMQVGGINIIEHDSYDAFNECKRLKISILKHNRMFGECSHISADKIYATNENRKHCTKNKIQTNFCRKGAGKDDKLTKKIKDILNKQRSTSLEGSFGTEKEHYLLNKIKAHNPKTEKVWLFFGIHTANAVKIVRRREKAKKEIPQAA</sequence>
<reference evidence="2 3" key="1">
    <citation type="submission" date="2023-05" db="EMBL/GenBank/DDBJ databases">
        <title>Novel species of genus Flectobacillus isolated from stream in China.</title>
        <authorList>
            <person name="Lu H."/>
        </authorList>
    </citation>
    <scope>NUCLEOTIDE SEQUENCE [LARGE SCALE GENOMIC DNA]</scope>
    <source>
        <strain evidence="2 3">LFS242W</strain>
    </source>
</reference>
<feature type="domain" description="Transposase InsH N-terminal" evidence="1">
    <location>
        <begin position="3"/>
        <end position="63"/>
    </location>
</feature>
<dbReference type="InterPro" id="IPR008490">
    <property type="entry name" value="Transposase_InsH_N"/>
</dbReference>
<comment type="caution">
    <text evidence="2">The sequence shown here is derived from an EMBL/GenBank/DDBJ whole genome shotgun (WGS) entry which is preliminary data.</text>
</comment>
<dbReference type="Pfam" id="PF05598">
    <property type="entry name" value="DUF772"/>
    <property type="match status" value="1"/>
</dbReference>
<proteinExistence type="predicted"/>
<evidence type="ECO:0000313" key="2">
    <source>
        <dbReference type="EMBL" id="MDI9876725.1"/>
    </source>
</evidence>
<organism evidence="2 3">
    <name type="scientific">Flectobacillus rivi</name>
    <dbReference type="NCBI Taxonomy" id="2984209"/>
    <lineage>
        <taxon>Bacteria</taxon>
        <taxon>Pseudomonadati</taxon>
        <taxon>Bacteroidota</taxon>
        <taxon>Cytophagia</taxon>
        <taxon>Cytophagales</taxon>
        <taxon>Flectobacillaceae</taxon>
        <taxon>Flectobacillus</taxon>
    </lineage>
</organism>
<dbReference type="RefSeq" id="WP_283382979.1">
    <property type="nucleotide sequence ID" value="NZ_JASHIE010000014.1"/>
</dbReference>
<evidence type="ECO:0000259" key="1">
    <source>
        <dbReference type="Pfam" id="PF05598"/>
    </source>
</evidence>
<evidence type="ECO:0000313" key="3">
    <source>
        <dbReference type="Proteomes" id="UP001225761"/>
    </source>
</evidence>